<keyword evidence="9" id="KW-1133">Transmembrane helix</keyword>
<dbReference type="CDD" id="cd05831">
    <property type="entry name" value="Ribosomal_P1"/>
    <property type="match status" value="1"/>
</dbReference>
<dbReference type="STRING" id="229535.A0A0M8P144"/>
<comment type="subunit">
    <text evidence="3">P1 and P2 exist as dimers at the large ribosomal subunit.</text>
</comment>
<evidence type="ECO:0000256" key="6">
    <source>
        <dbReference type="ARBA" id="ARBA00041116"/>
    </source>
</evidence>
<keyword evidence="9" id="KW-0472">Membrane</keyword>
<dbReference type="InterPro" id="IPR027534">
    <property type="entry name" value="Ribosomal_P1/P2"/>
</dbReference>
<keyword evidence="4" id="KW-0689">Ribosomal protein</keyword>
<dbReference type="GO" id="GO:0022625">
    <property type="term" value="C:cytosolic large ribosomal subunit"/>
    <property type="evidence" value="ECO:0007669"/>
    <property type="project" value="TreeGrafter"/>
</dbReference>
<evidence type="ECO:0000313" key="10">
    <source>
        <dbReference type="EMBL" id="KOS41387.1"/>
    </source>
</evidence>
<dbReference type="GO" id="GO:0002181">
    <property type="term" value="P:cytoplasmic translation"/>
    <property type="evidence" value="ECO:0007669"/>
    <property type="project" value="TreeGrafter"/>
</dbReference>
<dbReference type="Gene3D" id="1.10.10.1410">
    <property type="match status" value="1"/>
</dbReference>
<dbReference type="Proteomes" id="UP000037696">
    <property type="component" value="Unassembled WGS sequence"/>
</dbReference>
<gene>
    <name evidence="10" type="ORF">ACN38_g7737</name>
</gene>
<proteinExistence type="inferred from homology"/>
<dbReference type="PANTHER" id="PTHR45696:SF10">
    <property type="entry name" value="LARGE RIBOSOMAL SUBUNIT PROTEIN P1"/>
    <property type="match status" value="1"/>
</dbReference>
<keyword evidence="11" id="KW-1185">Reference proteome</keyword>
<dbReference type="AlphaFoldDB" id="A0A0M8P144"/>
<dbReference type="GO" id="GO:0003735">
    <property type="term" value="F:structural constituent of ribosome"/>
    <property type="evidence" value="ECO:0007669"/>
    <property type="project" value="InterPro"/>
</dbReference>
<evidence type="ECO:0000256" key="2">
    <source>
        <dbReference type="ARBA" id="ARBA00005436"/>
    </source>
</evidence>
<organism evidence="10 11">
    <name type="scientific">Penicillium nordicum</name>
    <dbReference type="NCBI Taxonomy" id="229535"/>
    <lineage>
        <taxon>Eukaryota</taxon>
        <taxon>Fungi</taxon>
        <taxon>Dikarya</taxon>
        <taxon>Ascomycota</taxon>
        <taxon>Pezizomycotina</taxon>
        <taxon>Eurotiomycetes</taxon>
        <taxon>Eurotiomycetidae</taxon>
        <taxon>Eurotiales</taxon>
        <taxon>Aspergillaceae</taxon>
        <taxon>Penicillium</taxon>
    </lineage>
</organism>
<keyword evidence="9" id="KW-0812">Transmembrane</keyword>
<dbReference type="Pfam" id="PF00428">
    <property type="entry name" value="Ribosomal_60s"/>
    <property type="match status" value="1"/>
</dbReference>
<dbReference type="OrthoDB" id="2194681at2759"/>
<evidence type="ECO:0000256" key="4">
    <source>
        <dbReference type="ARBA" id="ARBA00022980"/>
    </source>
</evidence>
<accession>A0A0M8P144</accession>
<evidence type="ECO:0000256" key="9">
    <source>
        <dbReference type="SAM" id="Phobius"/>
    </source>
</evidence>
<evidence type="ECO:0000256" key="7">
    <source>
        <dbReference type="ARBA" id="ARBA00042918"/>
    </source>
</evidence>
<dbReference type="GO" id="GO:0043021">
    <property type="term" value="F:ribonucleoprotein complex binding"/>
    <property type="evidence" value="ECO:0007669"/>
    <property type="project" value="TreeGrafter"/>
</dbReference>
<keyword evidence="5" id="KW-0687">Ribonucleoprotein</keyword>
<evidence type="ECO:0000256" key="5">
    <source>
        <dbReference type="ARBA" id="ARBA00023274"/>
    </source>
</evidence>
<reference evidence="10 11" key="1">
    <citation type="submission" date="2015-08" db="EMBL/GenBank/DDBJ databases">
        <title>Genome sequencing of Penicillium nordicum.</title>
        <authorList>
            <person name="Nguyen H.D."/>
            <person name="Seifert K.A."/>
        </authorList>
    </citation>
    <scope>NUCLEOTIDE SEQUENCE [LARGE SCALE GENOMIC DNA]</scope>
    <source>
        <strain evidence="10 11">DAOMC 185683</strain>
    </source>
</reference>
<name>A0A0M8P144_9EURO</name>
<feature type="compositionally biased region" description="Low complexity" evidence="8">
    <location>
        <begin position="142"/>
        <end position="154"/>
    </location>
</feature>
<evidence type="ECO:0000313" key="11">
    <source>
        <dbReference type="Proteomes" id="UP000037696"/>
    </source>
</evidence>
<evidence type="ECO:0000256" key="1">
    <source>
        <dbReference type="ARBA" id="ARBA00003362"/>
    </source>
</evidence>
<dbReference type="GO" id="GO:0030295">
    <property type="term" value="F:protein kinase activator activity"/>
    <property type="evidence" value="ECO:0007669"/>
    <property type="project" value="TreeGrafter"/>
</dbReference>
<evidence type="ECO:0000256" key="8">
    <source>
        <dbReference type="SAM" id="MobiDB-lite"/>
    </source>
</evidence>
<protein>
    <recommendedName>
        <fullName evidence="6">Large ribosomal subunit protein P1</fullName>
    </recommendedName>
    <alternativeName>
        <fullName evidence="7">60S acidic ribosomal protein P1</fullName>
    </alternativeName>
</protein>
<comment type="similarity">
    <text evidence="2">Belongs to the eukaryotic ribosomal protein P1/P2 family.</text>
</comment>
<dbReference type="FunFam" id="1.10.10.1410:FF:000001">
    <property type="entry name" value="60S acidic ribosomal protein P1"/>
    <property type="match status" value="1"/>
</dbReference>
<comment type="caution">
    <text evidence="10">The sequence shown here is derived from an EMBL/GenBank/DDBJ whole genome shotgun (WGS) entry which is preliminary data.</text>
</comment>
<dbReference type="EMBL" id="LHQQ01000133">
    <property type="protein sequence ID" value="KOS41387.1"/>
    <property type="molecule type" value="Genomic_DNA"/>
</dbReference>
<dbReference type="InterPro" id="IPR038716">
    <property type="entry name" value="P1/P2_N_sf"/>
</dbReference>
<feature type="region of interest" description="Disordered" evidence="8">
    <location>
        <begin position="142"/>
        <end position="179"/>
    </location>
</feature>
<dbReference type="GO" id="GO:0006414">
    <property type="term" value="P:translational elongation"/>
    <property type="evidence" value="ECO:0007669"/>
    <property type="project" value="InterPro"/>
</dbReference>
<sequence length="179" mass="18435">MSSGSSSVCGLAASHEEGKGLNLISPSPKRGLFPTHGAFALFGCLSLAFSSLLLSHPQHSSRHPVRSTPPVDMSTAELACSYAALILADDGIEVSADKIQTIISAANVQEVEPIWASIFARALEGKDIKELLTNVGSAGPAVAAPAGGAGAEAPAEAKAEEKVEEKEESDEDMGFGLFD</sequence>
<comment type="function">
    <text evidence="1">Plays an important role in the elongation step of protein synthesis.</text>
</comment>
<dbReference type="HAMAP" id="MF_01478">
    <property type="entry name" value="Ribosomal_L12_arch"/>
    <property type="match status" value="1"/>
</dbReference>
<dbReference type="PANTHER" id="PTHR45696">
    <property type="entry name" value="60S ACIDIC RIBOSOMAL PROTEIN P1"/>
    <property type="match status" value="1"/>
</dbReference>
<feature type="compositionally biased region" description="Basic and acidic residues" evidence="8">
    <location>
        <begin position="155"/>
        <end position="165"/>
    </location>
</feature>
<evidence type="ECO:0000256" key="3">
    <source>
        <dbReference type="ARBA" id="ARBA00011266"/>
    </source>
</evidence>
<feature type="transmembrane region" description="Helical" evidence="9">
    <location>
        <begin position="33"/>
        <end position="54"/>
    </location>
</feature>